<dbReference type="AlphaFoldDB" id="X0V3Q7"/>
<sequence>MDDMEQETRTFQQATEDALRTLHRKIAEDIYKPGPFTAHLYDTPIKRTPLRTRAYRWFMRKWPICWKWNAIDWCDNCDRGWGR</sequence>
<organism evidence="1">
    <name type="scientific">marine sediment metagenome</name>
    <dbReference type="NCBI Taxonomy" id="412755"/>
    <lineage>
        <taxon>unclassified sequences</taxon>
        <taxon>metagenomes</taxon>
        <taxon>ecological metagenomes</taxon>
    </lineage>
</organism>
<comment type="caution">
    <text evidence="1">The sequence shown here is derived from an EMBL/GenBank/DDBJ whole genome shotgun (WGS) entry which is preliminary data.</text>
</comment>
<reference evidence="1" key="1">
    <citation type="journal article" date="2014" name="Front. Microbiol.">
        <title>High frequency of phylogenetically diverse reductive dehalogenase-homologous genes in deep subseafloor sedimentary metagenomes.</title>
        <authorList>
            <person name="Kawai M."/>
            <person name="Futagami T."/>
            <person name="Toyoda A."/>
            <person name="Takaki Y."/>
            <person name="Nishi S."/>
            <person name="Hori S."/>
            <person name="Arai W."/>
            <person name="Tsubouchi T."/>
            <person name="Morono Y."/>
            <person name="Uchiyama I."/>
            <person name="Ito T."/>
            <person name="Fujiyama A."/>
            <person name="Inagaki F."/>
            <person name="Takami H."/>
        </authorList>
    </citation>
    <scope>NUCLEOTIDE SEQUENCE</scope>
    <source>
        <strain evidence="1">Expedition CK06-06</strain>
    </source>
</reference>
<accession>X0V3Q7</accession>
<dbReference type="EMBL" id="BARS01026220">
    <property type="protein sequence ID" value="GAG12779.1"/>
    <property type="molecule type" value="Genomic_DNA"/>
</dbReference>
<proteinExistence type="predicted"/>
<gene>
    <name evidence="1" type="ORF">S01H1_41344</name>
</gene>
<name>X0V3Q7_9ZZZZ</name>
<evidence type="ECO:0000313" key="1">
    <source>
        <dbReference type="EMBL" id="GAG12779.1"/>
    </source>
</evidence>
<protein>
    <submittedName>
        <fullName evidence="1">Uncharacterized protein</fullName>
    </submittedName>
</protein>